<reference evidence="4" key="2">
    <citation type="submission" date="2013-04" db="EMBL/GenBank/DDBJ databases">
        <title>Genomic mechanisms accounting for the adaptation to parasitism in nematode-trapping fungi.</title>
        <authorList>
            <person name="Ahren D.G."/>
        </authorList>
    </citation>
    <scope>NUCLEOTIDE SEQUENCE [LARGE SCALE GENOMIC DNA]</scope>
    <source>
        <strain evidence="4">CBS 200.50</strain>
    </source>
</reference>
<sequence length="1258" mass="142224">MSIEPPRPDPSACLLLLPFLLPPRTRVFLRELLKKNPARAHSWSSKAVARPISSCSIRAVKNAQGSPATSSLSRGRGYKVQGTPRFRYNPHIVARHYSSEEVPLEPSTLDENPKSVSSDSPGKGSDVKPRNAFERLENKVGKEDSGGLSRAIKFTPMENALESDERSYQESRKRTAVEEELIRTSIQTAMTNTFADKKIEEFHQFWNLLREETPNGNNNNIGQTPPGPGIRLPNPPVDNSVEPPDLKSDTINFRVAPLDEYIVFAPPFSSEEEKEDFYALYAEKFLPPHLQQFNTYPTPPVKTPSTNGSETPEFVDMPFPSVFGTLLSDPSDRSNNDDSLADSAMHDLEVEWDARWTTQSYSKLLYTLEIAREDGIDVLNSLLLSRRQREVLWIAKRVIDKHPQIQDPEPNVWGLVNAVGDQDDPKRPSISNSLQDGMILYPRDIRDDIARRRRGVGVLLSSITSMLLSGWKAEQRIVNRSIFDVLTEIDTPPILDTKDATPSYKPLFSDAFSHVLSSPGEEAENKMEMTGEEIFSTVLQLLAYLHVEKHVPPIVYSEKHPRLQHMQSEISRLMSNEVETAYYSVGLGFQIPKTEESPTKIDWSLWLELVNCIAAERGLGVSATWLLLRGEGDISWERPAVAYQDISAEDSPNKPEPYAELDSRALDKKLVLPSYLVPQAAATCLHNAAFDAWPPETPGRMLRLLKTVANTTSPYDASFARELLDHPEVNMHASYADQIPEIPIKGKWSLDVYYQILMGACHRKDLTAILKAWVKIEDHVSGESNIMKAKTIAKNELPPVRFAPIDGYTHPVYLIIASLSVFRSRQRYDLMRYLIRSYVREDHVRAHTSLLNLLFAHAGDLRDFSLAKYLLSLLTPPLPHRTITTVLNMHLALGQQREAQAILDFMKRSGIEPDHVDLGIITRHTFKQSHAEGFGLMRRAATRAEDHNTNTMGDKTVTKTFREGVELVVDRKINDPIGPNAWYSVLVASVRENNREKAGEALKALGLDLGDPKAAGKMGTRVFNALISGVVKREGSLQGMRMFKLYCLPPKKLKKLLDESIKSHRSGDRRTEARVVRNKAGIKTSDGVDIPIPNRTFEAKRQEHDGVVVPDDVTLKTIVHQASKEKRDYFGTKRILSQLPMKPAAEKWMKHNAYFETSWHEVMEWAHEMWTLMDYGEEEWVDLATTKLTGKRVPRLMYQARRQELSQENEGAQFNLPQQDDTQDDGSSGTLDPDDFDEERFAEQYNLPDNLLPPKDDR</sequence>
<evidence type="ECO:0000313" key="3">
    <source>
        <dbReference type="EMBL" id="EPS45941.1"/>
    </source>
</evidence>
<feature type="compositionally biased region" description="Basic and acidic residues" evidence="2">
    <location>
        <begin position="163"/>
        <end position="172"/>
    </location>
</feature>
<dbReference type="STRING" id="1284197.S8AY75"/>
<dbReference type="PROSITE" id="PS51375">
    <property type="entry name" value="PPR"/>
    <property type="match status" value="1"/>
</dbReference>
<feature type="compositionally biased region" description="Polar residues" evidence="2">
    <location>
        <begin position="63"/>
        <end position="73"/>
    </location>
</feature>
<feature type="region of interest" description="Disordered" evidence="2">
    <location>
        <begin position="97"/>
        <end position="172"/>
    </location>
</feature>
<feature type="repeat" description="PPR" evidence="1">
    <location>
        <begin position="879"/>
        <end position="913"/>
    </location>
</feature>
<feature type="compositionally biased region" description="Polar residues" evidence="2">
    <location>
        <begin position="1206"/>
        <end position="1217"/>
    </location>
</feature>
<feature type="compositionally biased region" description="Pro residues" evidence="2">
    <location>
        <begin position="225"/>
        <end position="236"/>
    </location>
</feature>
<feature type="region of interest" description="Disordered" evidence="2">
    <location>
        <begin position="61"/>
        <end position="83"/>
    </location>
</feature>
<dbReference type="OrthoDB" id="5341924at2759"/>
<proteinExistence type="predicted"/>
<dbReference type="OMA" id="QILMGAC"/>
<feature type="compositionally biased region" description="Basic and acidic residues" evidence="2">
    <location>
        <begin position="125"/>
        <end position="145"/>
    </location>
</feature>
<feature type="region of interest" description="Disordered" evidence="2">
    <location>
        <begin position="213"/>
        <end position="236"/>
    </location>
</feature>
<name>S8AY75_DACHA</name>
<dbReference type="HOGENOM" id="CLU_003306_0_0_1"/>
<dbReference type="InterPro" id="IPR002885">
    <property type="entry name" value="PPR_rpt"/>
</dbReference>
<dbReference type="Proteomes" id="UP000015100">
    <property type="component" value="Unassembled WGS sequence"/>
</dbReference>
<dbReference type="EMBL" id="AQGS01000002">
    <property type="protein sequence ID" value="EPS45941.1"/>
    <property type="molecule type" value="Genomic_DNA"/>
</dbReference>
<evidence type="ECO:0000256" key="1">
    <source>
        <dbReference type="PROSITE-ProRule" id="PRU00708"/>
    </source>
</evidence>
<dbReference type="eggNOG" id="ENOG502TGZ6">
    <property type="taxonomic scope" value="Eukaryota"/>
</dbReference>
<gene>
    <name evidence="3" type="ORF">H072_90</name>
</gene>
<evidence type="ECO:0000256" key="2">
    <source>
        <dbReference type="SAM" id="MobiDB-lite"/>
    </source>
</evidence>
<organism evidence="3 4">
    <name type="scientific">Dactylellina haptotyla (strain CBS 200.50)</name>
    <name type="common">Nematode-trapping fungus</name>
    <name type="synonym">Monacrosporium haptotylum</name>
    <dbReference type="NCBI Taxonomy" id="1284197"/>
    <lineage>
        <taxon>Eukaryota</taxon>
        <taxon>Fungi</taxon>
        <taxon>Dikarya</taxon>
        <taxon>Ascomycota</taxon>
        <taxon>Pezizomycotina</taxon>
        <taxon>Orbiliomycetes</taxon>
        <taxon>Orbiliales</taxon>
        <taxon>Orbiliaceae</taxon>
        <taxon>Dactylellina</taxon>
    </lineage>
</organism>
<protein>
    <submittedName>
        <fullName evidence="3">Uncharacterized protein</fullName>
    </submittedName>
</protein>
<feature type="region of interest" description="Disordered" evidence="2">
    <location>
        <begin position="1204"/>
        <end position="1258"/>
    </location>
</feature>
<reference evidence="3 4" key="1">
    <citation type="journal article" date="2013" name="PLoS Genet.">
        <title>Genomic mechanisms accounting for the adaptation to parasitism in nematode-trapping fungi.</title>
        <authorList>
            <person name="Meerupati T."/>
            <person name="Andersson K.M."/>
            <person name="Friman E."/>
            <person name="Kumar D."/>
            <person name="Tunlid A."/>
            <person name="Ahren D."/>
        </authorList>
    </citation>
    <scope>NUCLEOTIDE SEQUENCE [LARGE SCALE GENOMIC DNA]</scope>
    <source>
        <strain evidence="3 4">CBS 200.50</strain>
    </source>
</reference>
<feature type="compositionally biased region" description="Polar residues" evidence="2">
    <location>
        <begin position="214"/>
        <end position="223"/>
    </location>
</feature>
<accession>S8AY75</accession>
<evidence type="ECO:0000313" key="4">
    <source>
        <dbReference type="Proteomes" id="UP000015100"/>
    </source>
</evidence>
<dbReference type="AlphaFoldDB" id="S8AY75"/>
<keyword evidence="4" id="KW-1185">Reference proteome</keyword>
<comment type="caution">
    <text evidence="3">The sequence shown here is derived from an EMBL/GenBank/DDBJ whole genome shotgun (WGS) entry which is preliminary data.</text>
</comment>